<dbReference type="Pfam" id="PF00685">
    <property type="entry name" value="Sulfotransfer_1"/>
    <property type="match status" value="1"/>
</dbReference>
<dbReference type="RefSeq" id="WP_150004686.1">
    <property type="nucleotide sequence ID" value="NZ_BMOV01000001.1"/>
</dbReference>
<dbReference type="SUPFAM" id="SSF52540">
    <property type="entry name" value="P-loop containing nucleoside triphosphate hydrolases"/>
    <property type="match status" value="1"/>
</dbReference>
<comment type="caution">
    <text evidence="4">The sequence shown here is derived from an EMBL/GenBank/DDBJ whole genome shotgun (WGS) entry which is preliminary data.</text>
</comment>
<feature type="domain" description="Sulfotransferase" evidence="3">
    <location>
        <begin position="8"/>
        <end position="209"/>
    </location>
</feature>
<evidence type="ECO:0000313" key="5">
    <source>
        <dbReference type="Proteomes" id="UP000602381"/>
    </source>
</evidence>
<accession>A0ABQ2L6G1</accession>
<dbReference type="InterPro" id="IPR027417">
    <property type="entry name" value="P-loop_NTPase"/>
</dbReference>
<dbReference type="InterPro" id="IPR037359">
    <property type="entry name" value="NST/OST"/>
</dbReference>
<sequence length="287" mass="32704">MMQNTGFPPRLFIISAQKSATTFFAQAVGQHSSVVVSNPKEPDYYTVNRNAGLDWYKNKFTKAEDAVLLDASTSYSSAPINPDEQRQDNPRFGVPERIYKASPNARFIYIVRDPVARTYAGYWHSVRAGEETRPFLKAIAENSFYLDISRYHFQLQCYLQYFDMDRFLILSSSDVTTNPQEAVQRAWSHAGLAVDRSASINSERRNVSYQYSPGMQRLMRLPGAKQGMKRMTHMARRLLPSSFIDGARGALTRSLPKMKDDEKEVVADYLREDTEAFSKLTGIIFST</sequence>
<protein>
    <submittedName>
        <fullName evidence="4">Sulfotransferase</fullName>
    </submittedName>
</protein>
<reference evidence="5" key="1">
    <citation type="journal article" date="2019" name="Int. J. Syst. Evol. Microbiol.">
        <title>The Global Catalogue of Microorganisms (GCM) 10K type strain sequencing project: providing services to taxonomists for standard genome sequencing and annotation.</title>
        <authorList>
            <consortium name="The Broad Institute Genomics Platform"/>
            <consortium name="The Broad Institute Genome Sequencing Center for Infectious Disease"/>
            <person name="Wu L."/>
            <person name="Ma J."/>
        </authorList>
    </citation>
    <scope>NUCLEOTIDE SEQUENCE [LARGE SCALE GENOMIC DNA]</scope>
    <source>
        <strain evidence="5">JCM 17843</strain>
    </source>
</reference>
<evidence type="ECO:0000313" key="4">
    <source>
        <dbReference type="EMBL" id="GGO04980.1"/>
    </source>
</evidence>
<proteinExistence type="predicted"/>
<evidence type="ECO:0000256" key="2">
    <source>
        <dbReference type="ARBA" id="ARBA00023180"/>
    </source>
</evidence>
<dbReference type="Gene3D" id="3.40.50.300">
    <property type="entry name" value="P-loop containing nucleotide triphosphate hydrolases"/>
    <property type="match status" value="1"/>
</dbReference>
<keyword evidence="1" id="KW-0808">Transferase</keyword>
<gene>
    <name evidence="4" type="ORF">GCM10007972_01880</name>
</gene>
<keyword evidence="2" id="KW-0325">Glycoprotein</keyword>
<organism evidence="4 5">
    <name type="scientific">Iodidimonas muriae</name>
    <dbReference type="NCBI Taxonomy" id="261467"/>
    <lineage>
        <taxon>Bacteria</taxon>
        <taxon>Pseudomonadati</taxon>
        <taxon>Pseudomonadota</taxon>
        <taxon>Alphaproteobacteria</taxon>
        <taxon>Iodidimonadales</taxon>
        <taxon>Iodidimonadaceae</taxon>
        <taxon>Iodidimonas</taxon>
    </lineage>
</organism>
<dbReference type="PANTHER" id="PTHR10605">
    <property type="entry name" value="HEPARAN SULFATE SULFOTRANSFERASE"/>
    <property type="match status" value="1"/>
</dbReference>
<dbReference type="PANTHER" id="PTHR10605:SF56">
    <property type="entry name" value="BIFUNCTIONAL HEPARAN SULFATE N-DEACETYLASE_N-SULFOTRANSFERASE"/>
    <property type="match status" value="1"/>
</dbReference>
<dbReference type="EMBL" id="BMOV01000001">
    <property type="protein sequence ID" value="GGO04980.1"/>
    <property type="molecule type" value="Genomic_DNA"/>
</dbReference>
<name>A0ABQ2L6G1_9PROT</name>
<dbReference type="InterPro" id="IPR000863">
    <property type="entry name" value="Sulfotransferase_dom"/>
</dbReference>
<evidence type="ECO:0000259" key="3">
    <source>
        <dbReference type="Pfam" id="PF00685"/>
    </source>
</evidence>
<dbReference type="Proteomes" id="UP000602381">
    <property type="component" value="Unassembled WGS sequence"/>
</dbReference>
<evidence type="ECO:0000256" key="1">
    <source>
        <dbReference type="ARBA" id="ARBA00022679"/>
    </source>
</evidence>
<keyword evidence="5" id="KW-1185">Reference proteome</keyword>